<evidence type="ECO:0000313" key="1">
    <source>
        <dbReference type="EMBL" id="RAK68814.1"/>
    </source>
</evidence>
<comment type="caution">
    <text evidence="1">The sequence shown here is derived from an EMBL/GenBank/DDBJ whole genome shotgun (WGS) entry which is preliminary data.</text>
</comment>
<proteinExistence type="predicted"/>
<sequence>MTTIAYRDGVLASDSRAYSGDKTPIGSKQKIHRLADGTLLGVSTASIGGDALVRRWVEAGCPAARNDDLKPDSFTALMVRANGDVFYANNNLEWTGPLDVPFIAAGSGEHYALGAMAMGASAERAVEVACELDVWSAHPIRTLRLEG</sequence>
<accession>A0A328BSJ3</accession>
<evidence type="ECO:0000313" key="2">
    <source>
        <dbReference type="Proteomes" id="UP000249524"/>
    </source>
</evidence>
<dbReference type="Proteomes" id="UP000249524">
    <property type="component" value="Unassembled WGS sequence"/>
</dbReference>
<reference evidence="1 2" key="1">
    <citation type="submission" date="2018-05" db="EMBL/GenBank/DDBJ databases">
        <authorList>
            <person name="Lanie J.A."/>
            <person name="Ng W.-L."/>
            <person name="Kazmierczak K.M."/>
            <person name="Andrzejewski T.M."/>
            <person name="Davidsen T.M."/>
            <person name="Wayne K.J."/>
            <person name="Tettelin H."/>
            <person name="Glass J.I."/>
            <person name="Rusch D."/>
            <person name="Podicherti R."/>
            <person name="Tsui H.-C.T."/>
            <person name="Winkler M.E."/>
        </authorList>
    </citation>
    <scope>NUCLEOTIDE SEQUENCE [LARGE SCALE GENOMIC DNA]</scope>
    <source>
        <strain evidence="1 2">BUT-10</strain>
    </source>
</reference>
<organism evidence="1 2">
    <name type="scientific">Phenylobacterium kunshanense</name>
    <dbReference type="NCBI Taxonomy" id="1445034"/>
    <lineage>
        <taxon>Bacteria</taxon>
        <taxon>Pseudomonadati</taxon>
        <taxon>Pseudomonadota</taxon>
        <taxon>Alphaproteobacteria</taxon>
        <taxon>Caulobacterales</taxon>
        <taxon>Caulobacteraceae</taxon>
        <taxon>Phenylobacterium</taxon>
    </lineage>
</organism>
<dbReference type="AlphaFoldDB" id="A0A328BSJ3"/>
<dbReference type="OrthoDB" id="8086914at2"/>
<keyword evidence="2" id="KW-1185">Reference proteome</keyword>
<gene>
    <name evidence="1" type="ORF">DJ019_02025</name>
</gene>
<dbReference type="InterPro" id="IPR029055">
    <property type="entry name" value="Ntn_hydrolases_N"/>
</dbReference>
<protein>
    <submittedName>
        <fullName evidence="1">Peptidase S14</fullName>
    </submittedName>
</protein>
<dbReference type="SUPFAM" id="SSF56235">
    <property type="entry name" value="N-terminal nucleophile aminohydrolases (Ntn hydrolases)"/>
    <property type="match status" value="1"/>
</dbReference>
<name>A0A328BSJ3_9CAUL</name>
<dbReference type="RefSeq" id="WP_111274306.1">
    <property type="nucleotide sequence ID" value="NZ_QFYS01000001.1"/>
</dbReference>
<dbReference type="EMBL" id="QFYS01000001">
    <property type="protein sequence ID" value="RAK68814.1"/>
    <property type="molecule type" value="Genomic_DNA"/>
</dbReference>